<keyword evidence="3" id="KW-1185">Reference proteome</keyword>
<organism evidence="2 3">
    <name type="scientific">Mucilaginibacter pankratovii</name>
    <dbReference type="NCBI Taxonomy" id="2772110"/>
    <lineage>
        <taxon>Bacteria</taxon>
        <taxon>Pseudomonadati</taxon>
        <taxon>Bacteroidota</taxon>
        <taxon>Sphingobacteriia</taxon>
        <taxon>Sphingobacteriales</taxon>
        <taxon>Sphingobacteriaceae</taxon>
        <taxon>Mucilaginibacter</taxon>
    </lineage>
</organism>
<feature type="signal peptide" evidence="1">
    <location>
        <begin position="1"/>
        <end position="21"/>
    </location>
</feature>
<accession>A0ABR7WM58</accession>
<reference evidence="2 3" key="1">
    <citation type="submission" date="2020-09" db="EMBL/GenBank/DDBJ databases">
        <title>Novel species of Mucilaginibacter isolated from a glacier on the Tibetan Plateau.</title>
        <authorList>
            <person name="Liu Q."/>
            <person name="Xin Y.-H."/>
        </authorList>
    </citation>
    <scope>NUCLEOTIDE SEQUENCE [LARGE SCALE GENOMIC DNA]</scope>
    <source>
        <strain evidence="2 3">ZT4R22</strain>
    </source>
</reference>
<evidence type="ECO:0000313" key="3">
    <source>
        <dbReference type="Proteomes" id="UP000606600"/>
    </source>
</evidence>
<evidence type="ECO:0000256" key="1">
    <source>
        <dbReference type="SAM" id="SignalP"/>
    </source>
</evidence>
<gene>
    <name evidence="2" type="ORF">IDJ77_01075</name>
</gene>
<protein>
    <submittedName>
        <fullName evidence="2">Uncharacterized protein</fullName>
    </submittedName>
</protein>
<sequence length="470" mass="52899">MKKKNLYLTLICLLLLKTVTAQISKEEFIKGQQDGYRFNTGTLQDILTNYLQVAAKNITTTNSSLQLKLNWFALNRMDSVQKYNNDNFLKTWRQRNGEFITSVGVDKNNNFNSFQFGVNYNFLDRRDGSKYTYDEVYSKPFHHEMIILLAAVDHAKPVVTVQLVDKITTWVATLYQNGQPVTDFKNKLDAALPGMLQHTSSDDAIVATLENQFKSDLADKKPLGSAMTQAIRGFADYVVVEILTVPLNAYIVGLGKTPLKYDNYVTPEQTADLVAFINQEVAQNAYFKDTLKLGAKTLTELNKSVVKDYESMVKFVGRQPLLTAGYLYSYGKGTLLSSHVGSINFLYGTGNLTTLKTGQIKASLTDTLNSNDPTGKLRNFKRNIVSLQVGYNQVLAMQKKVSVMELNGALELNSATSGYVSGTSRSKFYFDAYFRARLPSTPWLKFDLKWDPKDGNVLGFFDFTYNLDKP</sequence>
<dbReference type="RefSeq" id="WP_191187073.1">
    <property type="nucleotide sequence ID" value="NZ_JACWMY010000001.1"/>
</dbReference>
<feature type="chain" id="PRO_5045675424" evidence="1">
    <location>
        <begin position="22"/>
        <end position="470"/>
    </location>
</feature>
<keyword evidence="1" id="KW-0732">Signal</keyword>
<proteinExistence type="predicted"/>
<dbReference type="Proteomes" id="UP000606600">
    <property type="component" value="Unassembled WGS sequence"/>
</dbReference>
<dbReference type="EMBL" id="JACWMY010000001">
    <property type="protein sequence ID" value="MBD1362387.1"/>
    <property type="molecule type" value="Genomic_DNA"/>
</dbReference>
<evidence type="ECO:0000313" key="2">
    <source>
        <dbReference type="EMBL" id="MBD1362387.1"/>
    </source>
</evidence>
<comment type="caution">
    <text evidence="2">The sequence shown here is derived from an EMBL/GenBank/DDBJ whole genome shotgun (WGS) entry which is preliminary data.</text>
</comment>
<name>A0ABR7WM58_9SPHI</name>